<organism evidence="5 6">
    <name type="scientific">Candidatus Scalindua rubra</name>
    <dbReference type="NCBI Taxonomy" id="1872076"/>
    <lineage>
        <taxon>Bacteria</taxon>
        <taxon>Pseudomonadati</taxon>
        <taxon>Planctomycetota</taxon>
        <taxon>Candidatus Brocadiia</taxon>
        <taxon>Candidatus Brocadiales</taxon>
        <taxon>Candidatus Scalinduaceae</taxon>
        <taxon>Candidatus Scalindua</taxon>
    </lineage>
</organism>
<evidence type="ECO:0000313" key="6">
    <source>
        <dbReference type="Proteomes" id="UP000094056"/>
    </source>
</evidence>
<evidence type="ECO:0000259" key="4">
    <source>
        <dbReference type="Pfam" id="PF25137"/>
    </source>
</evidence>
<dbReference type="InterPro" id="IPR001670">
    <property type="entry name" value="ADH_Fe/GldA"/>
</dbReference>
<dbReference type="PROSITE" id="PS51257">
    <property type="entry name" value="PROKAR_LIPOPROTEIN"/>
    <property type="match status" value="1"/>
</dbReference>
<dbReference type="InterPro" id="IPR035873">
    <property type="entry name" value="PhpC"/>
</dbReference>
<dbReference type="InterPro" id="IPR056798">
    <property type="entry name" value="ADH_Fe_C"/>
</dbReference>
<dbReference type="Pfam" id="PF25137">
    <property type="entry name" value="ADH_Fe_C"/>
    <property type="match status" value="1"/>
</dbReference>
<dbReference type="PATRIC" id="fig|1872076.5.peg.306"/>
<dbReference type="GO" id="GO:0017000">
    <property type="term" value="P:antibiotic biosynthetic process"/>
    <property type="evidence" value="ECO:0007669"/>
    <property type="project" value="InterPro"/>
</dbReference>
<sequence>MVDKKYFNPVKIVYSNNWLASCETVLKQLHINNPLIIASNGCIRQLNLESIFPVESICSRVKPNPTVVSTQQAVDFSQKQDFDGVIAIGGGSSMDTGKAVMACLGSGLKTIGELLKIKSPYKNRVPAVFIPTTHGTGSEVTMWGTIWDMKEKEKHSISHPDLYPDIAILDGSLTLSLPLDISMITTMDALSHSFESIWNKNANPKSTEYAIQAIELILENFHCIKVDLNNLIARQNLLKASTLAGLAFSNTRNAAAHSISYPFTAYFNVPHGIAASFALLPLLEINGPLIQNEIKKIQMRLNLKNTEELKEKIAEIHDSVLKYKLREWNVKYEQLDWLAAKSFKKGRMENNIVDLTKEDIRRILGEIY</sequence>
<dbReference type="Gene3D" id="1.20.1090.10">
    <property type="entry name" value="Dehydroquinate synthase-like - alpha domain"/>
    <property type="match status" value="1"/>
</dbReference>
<comment type="caution">
    <text evidence="5">The sequence shown here is derived from an EMBL/GenBank/DDBJ whole genome shotgun (WGS) entry which is preliminary data.</text>
</comment>
<feature type="domain" description="Fe-containing alcohol dehydrogenase-like C-terminal" evidence="4">
    <location>
        <begin position="184"/>
        <end position="367"/>
    </location>
</feature>
<dbReference type="SUPFAM" id="SSF56796">
    <property type="entry name" value="Dehydroquinate synthase-like"/>
    <property type="match status" value="1"/>
</dbReference>
<evidence type="ECO:0000256" key="2">
    <source>
        <dbReference type="ARBA" id="ARBA00023002"/>
    </source>
</evidence>
<comment type="similarity">
    <text evidence="1">Belongs to the iron-containing alcohol dehydrogenase family.</text>
</comment>
<gene>
    <name evidence="5" type="primary">adhE</name>
    <name evidence="5" type="ORF">SCARUB_00277</name>
</gene>
<dbReference type="GO" id="GO:0046872">
    <property type="term" value="F:metal ion binding"/>
    <property type="evidence" value="ECO:0007669"/>
    <property type="project" value="InterPro"/>
</dbReference>
<evidence type="ECO:0000313" key="5">
    <source>
        <dbReference type="EMBL" id="ODS34542.1"/>
    </source>
</evidence>
<dbReference type="EMBL" id="MAYW01000004">
    <property type="protein sequence ID" value="ODS34542.1"/>
    <property type="molecule type" value="Genomic_DNA"/>
</dbReference>
<dbReference type="PANTHER" id="PTHR11496:SF102">
    <property type="entry name" value="ALCOHOL DEHYDROGENASE 4"/>
    <property type="match status" value="1"/>
</dbReference>
<protein>
    <submittedName>
        <fullName evidence="5">Aldehyde-alcohol dehydrogenase</fullName>
    </submittedName>
</protein>
<evidence type="ECO:0000256" key="1">
    <source>
        <dbReference type="ARBA" id="ARBA00007358"/>
    </source>
</evidence>
<keyword evidence="2" id="KW-0560">Oxidoreductase</keyword>
<dbReference type="InterPro" id="IPR039697">
    <property type="entry name" value="Alcohol_dehydrogenase_Fe"/>
</dbReference>
<evidence type="ECO:0000259" key="3">
    <source>
        <dbReference type="Pfam" id="PF00465"/>
    </source>
</evidence>
<dbReference type="PANTHER" id="PTHR11496">
    <property type="entry name" value="ALCOHOL DEHYDROGENASE"/>
    <property type="match status" value="1"/>
</dbReference>
<dbReference type="GO" id="GO:0004022">
    <property type="term" value="F:alcohol dehydrogenase (NAD+) activity"/>
    <property type="evidence" value="ECO:0007669"/>
    <property type="project" value="TreeGrafter"/>
</dbReference>
<feature type="domain" description="Alcohol dehydrogenase iron-type/glycerol dehydrogenase GldA" evidence="3">
    <location>
        <begin position="9"/>
        <end position="170"/>
    </location>
</feature>
<dbReference type="Proteomes" id="UP000094056">
    <property type="component" value="Unassembled WGS sequence"/>
</dbReference>
<dbReference type="CDD" id="cd08182">
    <property type="entry name" value="HEPD"/>
    <property type="match status" value="1"/>
</dbReference>
<accession>A0A1E3XG01</accession>
<name>A0A1E3XG01_9BACT</name>
<dbReference type="AlphaFoldDB" id="A0A1E3XG01"/>
<dbReference type="Pfam" id="PF00465">
    <property type="entry name" value="Fe-ADH"/>
    <property type="match status" value="1"/>
</dbReference>
<dbReference type="FunFam" id="3.40.50.1970:FF:000003">
    <property type="entry name" value="Alcohol dehydrogenase, iron-containing"/>
    <property type="match status" value="1"/>
</dbReference>
<reference evidence="5 6" key="1">
    <citation type="submission" date="2016-07" db="EMBL/GenBank/DDBJ databases">
        <title>Draft genome of Scalindua rubra, obtained from a brine-seawater interface in the Red Sea, sheds light on salt adaptation in anammox bacteria.</title>
        <authorList>
            <person name="Speth D.R."/>
            <person name="Lagkouvardos I."/>
            <person name="Wang Y."/>
            <person name="Qian P.-Y."/>
            <person name="Dutilh B.E."/>
            <person name="Jetten M.S."/>
        </authorList>
    </citation>
    <scope>NUCLEOTIDE SEQUENCE [LARGE SCALE GENOMIC DNA]</scope>
    <source>
        <strain evidence="5">BSI-1</strain>
    </source>
</reference>
<dbReference type="Gene3D" id="3.40.50.1970">
    <property type="match status" value="1"/>
</dbReference>
<proteinExistence type="inferred from homology"/>